<dbReference type="Gene3D" id="3.30.450.20">
    <property type="entry name" value="PAS domain"/>
    <property type="match status" value="1"/>
</dbReference>
<evidence type="ECO:0000313" key="9">
    <source>
        <dbReference type="EMBL" id="MFD1585534.1"/>
    </source>
</evidence>
<dbReference type="InterPro" id="IPR005467">
    <property type="entry name" value="His_kinase_dom"/>
</dbReference>
<dbReference type="InterPro" id="IPR036890">
    <property type="entry name" value="HATPase_C_sf"/>
</dbReference>
<dbReference type="SUPFAM" id="SSF55874">
    <property type="entry name" value="ATPase domain of HSP90 chaperone/DNA topoisomerase II/histidine kinase"/>
    <property type="match status" value="1"/>
</dbReference>
<feature type="transmembrane region" description="Helical" evidence="7">
    <location>
        <begin position="89"/>
        <end position="108"/>
    </location>
</feature>
<feature type="domain" description="Histidine kinase" evidence="8">
    <location>
        <begin position="331"/>
        <end position="535"/>
    </location>
</feature>
<dbReference type="InterPro" id="IPR035965">
    <property type="entry name" value="PAS-like_dom_sf"/>
</dbReference>
<dbReference type="GO" id="GO:0005524">
    <property type="term" value="F:ATP binding"/>
    <property type="evidence" value="ECO:0007669"/>
    <property type="project" value="UniProtKB-KW"/>
</dbReference>
<dbReference type="PANTHER" id="PTHR44936:SF10">
    <property type="entry name" value="SENSOR PROTEIN RSTB"/>
    <property type="match status" value="1"/>
</dbReference>
<feature type="transmembrane region" description="Helical" evidence="7">
    <location>
        <begin position="128"/>
        <end position="149"/>
    </location>
</feature>
<dbReference type="AlphaFoldDB" id="A0ABD6C672"/>
<dbReference type="PANTHER" id="PTHR44936">
    <property type="entry name" value="SENSOR PROTEIN CREC"/>
    <property type="match status" value="1"/>
</dbReference>
<gene>
    <name evidence="9" type="ORF">ACFR9U_00960</name>
</gene>
<dbReference type="InterPro" id="IPR050980">
    <property type="entry name" value="2C_sensor_his_kinase"/>
</dbReference>
<dbReference type="Pfam" id="PF02518">
    <property type="entry name" value="HATPase_c"/>
    <property type="match status" value="1"/>
</dbReference>
<dbReference type="SMART" id="SM00387">
    <property type="entry name" value="HATPase_c"/>
    <property type="match status" value="1"/>
</dbReference>
<dbReference type="CDD" id="cd00130">
    <property type="entry name" value="PAS"/>
    <property type="match status" value="1"/>
</dbReference>
<proteinExistence type="predicted"/>
<keyword evidence="5 9" id="KW-0418">Kinase</keyword>
<keyword evidence="7" id="KW-0472">Membrane</keyword>
<dbReference type="InterPro" id="IPR031621">
    <property type="entry name" value="HisKA_7TM"/>
</dbReference>
<dbReference type="EC" id="2.7.13.3" evidence="2"/>
<evidence type="ECO:0000256" key="7">
    <source>
        <dbReference type="SAM" id="Phobius"/>
    </source>
</evidence>
<evidence type="ECO:0000256" key="4">
    <source>
        <dbReference type="ARBA" id="ARBA00022741"/>
    </source>
</evidence>
<keyword evidence="3" id="KW-0808">Transferase</keyword>
<dbReference type="EMBL" id="JBHUDJ010000001">
    <property type="protein sequence ID" value="MFD1585534.1"/>
    <property type="molecule type" value="Genomic_DNA"/>
</dbReference>
<dbReference type="CDD" id="cd00075">
    <property type="entry name" value="HATPase"/>
    <property type="match status" value="1"/>
</dbReference>
<keyword evidence="6" id="KW-0067">ATP-binding</keyword>
<keyword evidence="4" id="KW-0547">Nucleotide-binding</keyword>
<evidence type="ECO:0000256" key="6">
    <source>
        <dbReference type="ARBA" id="ARBA00022840"/>
    </source>
</evidence>
<feature type="transmembrane region" description="Helical" evidence="7">
    <location>
        <begin position="161"/>
        <end position="181"/>
    </location>
</feature>
<keyword evidence="7" id="KW-0812">Transmembrane</keyword>
<evidence type="ECO:0000256" key="3">
    <source>
        <dbReference type="ARBA" id="ARBA00022679"/>
    </source>
</evidence>
<dbReference type="GO" id="GO:0004673">
    <property type="term" value="F:protein histidine kinase activity"/>
    <property type="evidence" value="ECO:0007669"/>
    <property type="project" value="UniProtKB-EC"/>
</dbReference>
<feature type="transmembrane region" description="Helical" evidence="7">
    <location>
        <begin position="21"/>
        <end position="42"/>
    </location>
</feature>
<dbReference type="Gene3D" id="3.30.565.10">
    <property type="entry name" value="Histidine kinase-like ATPase, C-terminal domain"/>
    <property type="match status" value="1"/>
</dbReference>
<evidence type="ECO:0000313" key="10">
    <source>
        <dbReference type="Proteomes" id="UP001597119"/>
    </source>
</evidence>
<organism evidence="9 10">
    <name type="scientific">Halorientalis brevis</name>
    <dbReference type="NCBI Taxonomy" id="1126241"/>
    <lineage>
        <taxon>Archaea</taxon>
        <taxon>Methanobacteriati</taxon>
        <taxon>Methanobacteriota</taxon>
        <taxon>Stenosarchaea group</taxon>
        <taxon>Halobacteria</taxon>
        <taxon>Halobacteriales</taxon>
        <taxon>Haloarculaceae</taxon>
        <taxon>Halorientalis</taxon>
    </lineage>
</organism>
<feature type="transmembrane region" description="Helical" evidence="7">
    <location>
        <begin position="48"/>
        <end position="68"/>
    </location>
</feature>
<comment type="caution">
    <text evidence="9">The sequence shown here is derived from an EMBL/GenBank/DDBJ whole genome shotgun (WGS) entry which is preliminary data.</text>
</comment>
<dbReference type="PROSITE" id="PS50109">
    <property type="entry name" value="HIS_KIN"/>
    <property type="match status" value="1"/>
</dbReference>
<dbReference type="InterPro" id="IPR000014">
    <property type="entry name" value="PAS"/>
</dbReference>
<comment type="catalytic activity">
    <reaction evidence="1">
        <text>ATP + protein L-histidine = ADP + protein N-phospho-L-histidine.</text>
        <dbReference type="EC" id="2.7.13.3"/>
    </reaction>
</comment>
<evidence type="ECO:0000259" key="8">
    <source>
        <dbReference type="PROSITE" id="PS50109"/>
    </source>
</evidence>
<dbReference type="SUPFAM" id="SSF55785">
    <property type="entry name" value="PYP-like sensor domain (PAS domain)"/>
    <property type="match status" value="1"/>
</dbReference>
<evidence type="ECO:0000256" key="2">
    <source>
        <dbReference type="ARBA" id="ARBA00012438"/>
    </source>
</evidence>
<evidence type="ECO:0000256" key="1">
    <source>
        <dbReference type="ARBA" id="ARBA00000085"/>
    </source>
</evidence>
<dbReference type="Pfam" id="PF16927">
    <property type="entry name" value="HisKA_7TM"/>
    <property type="match status" value="1"/>
</dbReference>
<reference evidence="9 10" key="1">
    <citation type="journal article" date="2019" name="Int. J. Syst. Evol. Microbiol.">
        <title>The Global Catalogue of Microorganisms (GCM) 10K type strain sequencing project: providing services to taxonomists for standard genome sequencing and annotation.</title>
        <authorList>
            <consortium name="The Broad Institute Genomics Platform"/>
            <consortium name="The Broad Institute Genome Sequencing Center for Infectious Disease"/>
            <person name="Wu L."/>
            <person name="Ma J."/>
        </authorList>
    </citation>
    <scope>NUCLEOTIDE SEQUENCE [LARGE SCALE GENOMIC DNA]</scope>
    <source>
        <strain evidence="9 10">CGMCC 1.12125</strain>
    </source>
</reference>
<sequence length="538" mass="60032">MLLLGLAVVVSRYPDVRGRKPFIALLALCSVYSFSAAAKLLAPPAVEYVLVWLELPFGVAVAVVFFVFASAYTGRDWHRTRAFTVSETITMPLLGAILVTNPFHNYLWTEISWSTAVFPHYVHSDFQPLFLVCILGSYLLAMTGIYMLLKLHVQTRYNTTSQLLVMFGGLLPFLVNIVSILDVAPIPGLDYTPFGLAAFGALTTMAISEDLFEIVPVARDTAVEQSSEGMIILDTNRCVHDYNQSASHYFPQLPLYEERPIDDLLHEHDLPFDAVDQTQTQITIDRRSTCHLELQISPIRDGPHHLGWTVNVTDVTELQRRQQHLEVVSRVLRHNISNRITVITGHTDVLADHVDADGQHHLEAVTENVNSIVETSEKVRLIQRIVADTDGKSTMHLSNVLEDLVRRQRDVHPEATISLDCPEDVWVNASWGLEAAIANLIENAIIHNPSDTPWVEVSVTLDDRVRVAVADNGPGIPATEQRILENGLTETPLEHSSGVGLWLVYRFVEQSGDDLTFGQSRRDGSTVSFTLERGEPPR</sequence>
<keyword evidence="7" id="KW-1133">Transmembrane helix</keyword>
<keyword evidence="10" id="KW-1185">Reference proteome</keyword>
<name>A0ABD6C672_9EURY</name>
<protein>
    <recommendedName>
        <fullName evidence="2">histidine kinase</fullName>
        <ecNumber evidence="2">2.7.13.3</ecNumber>
    </recommendedName>
</protein>
<evidence type="ECO:0000256" key="5">
    <source>
        <dbReference type="ARBA" id="ARBA00022777"/>
    </source>
</evidence>
<dbReference type="RefSeq" id="WP_247377993.1">
    <property type="nucleotide sequence ID" value="NZ_JALLGV010000004.1"/>
</dbReference>
<dbReference type="InterPro" id="IPR003594">
    <property type="entry name" value="HATPase_dom"/>
</dbReference>
<accession>A0ABD6C672</accession>
<dbReference type="Proteomes" id="UP001597119">
    <property type="component" value="Unassembled WGS sequence"/>
</dbReference>